<protein>
    <submittedName>
        <fullName evidence="1">Uncharacterized protein</fullName>
    </submittedName>
</protein>
<dbReference type="OrthoDB" id="6053567at2"/>
<name>A0A2P7ARH0_9HYPH</name>
<dbReference type="AlphaFoldDB" id="A0A2P7ARH0"/>
<organism evidence="1 2">
    <name type="scientific">Phyllobacterium endophyticum</name>
    <dbReference type="NCBI Taxonomy" id="1149773"/>
    <lineage>
        <taxon>Bacteria</taxon>
        <taxon>Pseudomonadati</taxon>
        <taxon>Pseudomonadota</taxon>
        <taxon>Alphaproteobacteria</taxon>
        <taxon>Hyphomicrobiales</taxon>
        <taxon>Phyllobacteriaceae</taxon>
        <taxon>Phyllobacterium</taxon>
    </lineage>
</organism>
<sequence length="149" mass="15386">MLPIYIGILTAPPPTAAVRRWDKLVFLEPNGDGVSGPYGAWSNGALDNAFFGGAAAGTVNLGVPVTVHNDLDRERRADQAGAGALTLTGTNTFNGGLNITARTLSVSGDASLGAASKGIALSAGTTLRSNRLPGKYCARHKITPQQRLE</sequence>
<evidence type="ECO:0000313" key="2">
    <source>
        <dbReference type="Proteomes" id="UP000241158"/>
    </source>
</evidence>
<dbReference type="RefSeq" id="WP_106717576.1">
    <property type="nucleotide sequence ID" value="NZ_JACHXT010000003.1"/>
</dbReference>
<accession>A0A2P7ARH0</accession>
<reference evidence="2" key="1">
    <citation type="submission" date="2017-11" db="EMBL/GenBank/DDBJ databases">
        <authorList>
            <person name="Kuznetsova I."/>
            <person name="Sazanova A."/>
            <person name="Chirak E."/>
            <person name="Safronova V."/>
            <person name="Willems A."/>
        </authorList>
    </citation>
    <scope>NUCLEOTIDE SEQUENCE [LARGE SCALE GENOMIC DNA]</scope>
    <source>
        <strain evidence="2">PEPV15</strain>
    </source>
</reference>
<dbReference type="EMBL" id="PGGN01000003">
    <property type="protein sequence ID" value="PSH56824.1"/>
    <property type="molecule type" value="Genomic_DNA"/>
</dbReference>
<gene>
    <name evidence="1" type="ORF">CU100_15965</name>
</gene>
<dbReference type="Proteomes" id="UP000241158">
    <property type="component" value="Unassembled WGS sequence"/>
</dbReference>
<keyword evidence="2" id="KW-1185">Reference proteome</keyword>
<comment type="caution">
    <text evidence="1">The sequence shown here is derived from an EMBL/GenBank/DDBJ whole genome shotgun (WGS) entry which is preliminary data.</text>
</comment>
<proteinExistence type="predicted"/>
<evidence type="ECO:0000313" key="1">
    <source>
        <dbReference type="EMBL" id="PSH56824.1"/>
    </source>
</evidence>